<sequence>QQPNEPTDEVKAYGMALINAIKELLPLNPLYSEELKNYLNRFSPNDPSPLTDF</sequence>
<accession>F3FYD7</accession>
<keyword evidence="1" id="KW-0378">Hydrolase</keyword>
<gene>
    <name evidence="1" type="ORF">PSYJA_42017</name>
</gene>
<feature type="non-terminal residue" evidence="1">
    <location>
        <position position="53"/>
    </location>
</feature>
<reference evidence="1 2" key="1">
    <citation type="journal article" date="2011" name="PLoS Pathog.">
        <title>Dynamic evolution of pathogenicity revealed by sequencing and comparative genomics of 19 Pseudomonas syringae isolates.</title>
        <authorList>
            <person name="Baltrus D.A."/>
            <person name="Nishimura M.T."/>
            <person name="Romanchuk A."/>
            <person name="Chang J.H."/>
            <person name="Mukhtar M.S."/>
            <person name="Cherkis K."/>
            <person name="Roach J."/>
            <person name="Grant S.R."/>
            <person name="Jones C.D."/>
            <person name="Dangl J.L."/>
        </authorList>
    </citation>
    <scope>NUCLEOTIDE SEQUENCE [LARGE SCALE GENOMIC DNA]</scope>
    <source>
        <strain evidence="2">M301072PT</strain>
    </source>
</reference>
<evidence type="ECO:0000313" key="2">
    <source>
        <dbReference type="Proteomes" id="UP000004471"/>
    </source>
</evidence>
<protein>
    <submittedName>
        <fullName evidence="1">Peptidase S16, ATP-dependent protease La</fullName>
    </submittedName>
</protein>
<dbReference type="AlphaFoldDB" id="F3FYD7"/>
<feature type="non-terminal residue" evidence="1">
    <location>
        <position position="1"/>
    </location>
</feature>
<evidence type="ECO:0000313" key="1">
    <source>
        <dbReference type="EMBL" id="EGH35229.1"/>
    </source>
</evidence>
<keyword evidence="1" id="KW-0645">Protease</keyword>
<dbReference type="HOGENOM" id="CLU_3073538_0_0_6"/>
<dbReference type="Proteomes" id="UP000004471">
    <property type="component" value="Unassembled WGS sequence"/>
</dbReference>
<proteinExistence type="predicted"/>
<comment type="caution">
    <text evidence="1">The sequence shown here is derived from an EMBL/GenBank/DDBJ whole genome shotgun (WGS) entry which is preliminary data.</text>
</comment>
<dbReference type="EMBL" id="AEAH01003381">
    <property type="protein sequence ID" value="EGH35229.1"/>
    <property type="molecule type" value="Genomic_DNA"/>
</dbReference>
<organism evidence="1 2">
    <name type="scientific">Pseudomonas syringae pv. japonica str. M301072</name>
    <dbReference type="NCBI Taxonomy" id="629262"/>
    <lineage>
        <taxon>Bacteria</taxon>
        <taxon>Pseudomonadati</taxon>
        <taxon>Pseudomonadota</taxon>
        <taxon>Gammaproteobacteria</taxon>
        <taxon>Pseudomonadales</taxon>
        <taxon>Pseudomonadaceae</taxon>
        <taxon>Pseudomonas</taxon>
        <taxon>Pseudomonas syringae</taxon>
    </lineage>
</organism>
<dbReference type="GO" id="GO:0008233">
    <property type="term" value="F:peptidase activity"/>
    <property type="evidence" value="ECO:0007669"/>
    <property type="project" value="UniProtKB-KW"/>
</dbReference>
<dbReference type="GO" id="GO:0006508">
    <property type="term" value="P:proteolysis"/>
    <property type="evidence" value="ECO:0007669"/>
    <property type="project" value="UniProtKB-KW"/>
</dbReference>
<name>F3FYD7_PSESX</name>